<dbReference type="InParanoid" id="A0A1D6P5T8"/>
<accession>A0A1D6P5T8</accession>
<dbReference type="InterPro" id="IPR055285">
    <property type="entry name" value="ANKRD13_C"/>
</dbReference>
<protein>
    <recommendedName>
        <fullName evidence="1">Ankyrin repeat domain-containing protein</fullName>
    </recommendedName>
</protein>
<dbReference type="EMBL" id="CM000785">
    <property type="protein sequence ID" value="AQL05301.1"/>
    <property type="molecule type" value="Genomic_DNA"/>
</dbReference>
<feature type="domain" description="Ankyrin repeat" evidence="1">
    <location>
        <begin position="5"/>
        <end position="30"/>
    </location>
</feature>
<proteinExistence type="predicted"/>
<gene>
    <name evidence="2" type="ORF">ZEAMMB73_Zm00001d046990</name>
</gene>
<dbReference type="eggNOG" id="KOG2931">
    <property type="taxonomic scope" value="Eukaryota"/>
</dbReference>
<reference evidence="2" key="1">
    <citation type="submission" date="2015-12" db="EMBL/GenBank/DDBJ databases">
        <title>Update maize B73 reference genome by single molecule sequencing technologies.</title>
        <authorList>
            <consortium name="Maize Genome Sequencing Project"/>
            <person name="Ware D."/>
        </authorList>
    </citation>
    <scope>NUCLEOTIDE SEQUENCE</scope>
    <source>
        <tissue evidence="2">Seedling</tissue>
    </source>
</reference>
<dbReference type="STRING" id="4577.A0A1D6P5T8"/>
<evidence type="ECO:0000313" key="2">
    <source>
        <dbReference type="EMBL" id="AQL05301.1"/>
    </source>
</evidence>
<feature type="non-terminal residue" evidence="2">
    <location>
        <position position="200"/>
    </location>
</feature>
<organism evidence="2">
    <name type="scientific">Zea mays</name>
    <name type="common">Maize</name>
    <dbReference type="NCBI Taxonomy" id="4577"/>
    <lineage>
        <taxon>Eukaryota</taxon>
        <taxon>Viridiplantae</taxon>
        <taxon>Streptophyta</taxon>
        <taxon>Embryophyta</taxon>
        <taxon>Tracheophyta</taxon>
        <taxon>Spermatophyta</taxon>
        <taxon>Magnoliopsida</taxon>
        <taxon>Liliopsida</taxon>
        <taxon>Poales</taxon>
        <taxon>Poaceae</taxon>
        <taxon>PACMAD clade</taxon>
        <taxon>Panicoideae</taxon>
        <taxon>Andropogonodae</taxon>
        <taxon>Andropogoneae</taxon>
        <taxon>Tripsacinae</taxon>
        <taxon>Zea</taxon>
    </lineage>
</organism>
<name>A0A1D6P5T8_MAIZE</name>
<dbReference type="Pfam" id="PF11904">
    <property type="entry name" value="ANKRD13_C"/>
    <property type="match status" value="1"/>
</dbReference>
<sequence>MDRGLIPLLDVLANKVKAIRRLRELLTTKLHICHVSSQGTSCEDEMWFYDCCRVRRRGQANAYNVPGCSSELVLQMGAAPMSSDVPVPCVADLADQVADVLHFFRLVQLQLDLCFFPFVRGILFPMVFMQQTYVGNSTDLDDEPDGENPCGVKKDLEAMVFHPEQAGSRFKYDALQPARPSVAATTTPRCGPAVPAVRPS</sequence>
<dbReference type="PaxDb" id="4577-GRMZM2G100102_P02"/>
<dbReference type="AlphaFoldDB" id="A0A1D6P5T8"/>
<evidence type="ECO:0000259" key="1">
    <source>
        <dbReference type="Pfam" id="PF11904"/>
    </source>
</evidence>